<dbReference type="eggNOG" id="KOG1471">
    <property type="taxonomic scope" value="Eukaryota"/>
</dbReference>
<dbReference type="EMBL" id="FO082276">
    <property type="protein sequence ID" value="CCO15484.1"/>
    <property type="molecule type" value="Genomic_DNA"/>
</dbReference>
<accession>K8EC57</accession>
<dbReference type="KEGG" id="bpg:Bathy03g00780"/>
<feature type="domain" description="CRAL-TRIO" evidence="5">
    <location>
        <begin position="197"/>
        <end position="354"/>
    </location>
</feature>
<protein>
    <recommendedName>
        <fullName evidence="5">CRAL-TRIO domain-containing protein</fullName>
    </recommendedName>
</protein>
<evidence type="ECO:0000256" key="4">
    <source>
        <dbReference type="SAM" id="MobiDB-lite"/>
    </source>
</evidence>
<dbReference type="InterPro" id="IPR001251">
    <property type="entry name" value="CRAL-TRIO_dom"/>
</dbReference>
<keyword evidence="7" id="KW-1185">Reference proteome</keyword>
<dbReference type="RefSeq" id="XP_007514047.1">
    <property type="nucleotide sequence ID" value="XM_007513985.1"/>
</dbReference>
<sequence>MKSSSLSIKQPTTRAAGTVVVSDEKEEEEEELVTTPTRGKRFFHRRSSEDGGENTKSSFRDRFTSLSRTSEDGNESEYSGFGSERGKHHHHRPKTKESGKYAEPNEEERKRMEYLKEQLVKHEMILPKTMTIPELGGEERTLLRFVRARTKGKELAWEMLRNTLKWRKKWHVDECLERSFLENEKLYDIVCSQNSFYVGHGKFGHPIYFDNVTNMPWKQILSEFDDVDTFLRTQIQTMEWQQEFVFKPASERVGYPITQVINIWNLRGMTLGLFTSEIKAVTKKAMQLSQDNYPESLYQSYIINAPTIFTVIWSIIKLFLDVKTRNKVHIMGHGKHVFDQLQKKLGPNSLLTAEMVQSKFKDIGVVERKLGFESAHKKSQDYIRKKLREKNQPFYPSHSVLEKRKEELEQFDEEEFFDASDEHWWTKSEKEIKEKCFSCFSCFTKKRVNELP</sequence>
<dbReference type="Proteomes" id="UP000198341">
    <property type="component" value="Chromosome 3"/>
</dbReference>
<evidence type="ECO:0000313" key="7">
    <source>
        <dbReference type="Proteomes" id="UP000198341"/>
    </source>
</evidence>
<dbReference type="PANTHER" id="PTHR45657:SF1">
    <property type="entry name" value="CRAL-TRIO DOMAIN-CONTAINING PROTEIN YKL091C-RELATED"/>
    <property type="match status" value="1"/>
</dbReference>
<dbReference type="SUPFAM" id="SSF52087">
    <property type="entry name" value="CRAL/TRIO domain"/>
    <property type="match status" value="1"/>
</dbReference>
<dbReference type="AlphaFoldDB" id="K8EC57"/>
<comment type="subcellular location">
    <subcellularLocation>
        <location evidence="1">Cell membrane</location>
        <topology evidence="1">Peripheral membrane protein</topology>
    </subcellularLocation>
    <subcellularLocation>
        <location evidence="2">Golgi apparatus membrane</location>
        <topology evidence="2">Peripheral membrane protein</topology>
    </subcellularLocation>
</comment>
<dbReference type="CDD" id="cd00170">
    <property type="entry name" value="SEC14"/>
    <property type="match status" value="1"/>
</dbReference>
<evidence type="ECO:0000256" key="2">
    <source>
        <dbReference type="ARBA" id="ARBA00004395"/>
    </source>
</evidence>
<dbReference type="PROSITE" id="PS50191">
    <property type="entry name" value="CRAL_TRIO"/>
    <property type="match status" value="1"/>
</dbReference>
<evidence type="ECO:0000256" key="3">
    <source>
        <dbReference type="ARBA" id="ARBA00038020"/>
    </source>
</evidence>
<proteinExistence type="inferred from homology"/>
<dbReference type="PANTHER" id="PTHR45657">
    <property type="entry name" value="CRAL-TRIO DOMAIN-CONTAINING PROTEIN YKL091C-RELATED"/>
    <property type="match status" value="1"/>
</dbReference>
<dbReference type="Gene3D" id="3.40.525.10">
    <property type="entry name" value="CRAL-TRIO lipid binding domain"/>
    <property type="match status" value="1"/>
</dbReference>
<evidence type="ECO:0000313" key="6">
    <source>
        <dbReference type="EMBL" id="CCO15484.1"/>
    </source>
</evidence>
<organism evidence="6 7">
    <name type="scientific">Bathycoccus prasinos</name>
    <dbReference type="NCBI Taxonomy" id="41875"/>
    <lineage>
        <taxon>Eukaryota</taxon>
        <taxon>Viridiplantae</taxon>
        <taxon>Chlorophyta</taxon>
        <taxon>Mamiellophyceae</taxon>
        <taxon>Mamiellales</taxon>
        <taxon>Bathycoccaceae</taxon>
        <taxon>Bathycoccus</taxon>
    </lineage>
</organism>
<reference evidence="6 7" key="1">
    <citation type="submission" date="2011-10" db="EMBL/GenBank/DDBJ databases">
        <authorList>
            <person name="Genoscope - CEA"/>
        </authorList>
    </citation>
    <scope>NUCLEOTIDE SEQUENCE [LARGE SCALE GENOMIC DNA]</scope>
    <source>
        <strain evidence="6 7">RCC 1105</strain>
    </source>
</reference>
<evidence type="ECO:0000259" key="5">
    <source>
        <dbReference type="PROSITE" id="PS50191"/>
    </source>
</evidence>
<dbReference type="Pfam" id="PF00650">
    <property type="entry name" value="CRAL_TRIO"/>
    <property type="match status" value="1"/>
</dbReference>
<comment type="similarity">
    <text evidence="3">Belongs to the SFH family.</text>
</comment>
<dbReference type="SUPFAM" id="SSF46938">
    <property type="entry name" value="CRAL/TRIO N-terminal domain"/>
    <property type="match status" value="1"/>
</dbReference>
<evidence type="ECO:0000256" key="1">
    <source>
        <dbReference type="ARBA" id="ARBA00004202"/>
    </source>
</evidence>
<gene>
    <name evidence="6" type="ORF">Bathy03g00780</name>
</gene>
<dbReference type="GO" id="GO:0005886">
    <property type="term" value="C:plasma membrane"/>
    <property type="evidence" value="ECO:0007669"/>
    <property type="project" value="UniProtKB-SubCell"/>
</dbReference>
<feature type="compositionally biased region" description="Polar residues" evidence="4">
    <location>
        <begin position="1"/>
        <end position="15"/>
    </location>
</feature>
<dbReference type="InterPro" id="IPR036273">
    <property type="entry name" value="CRAL/TRIO_N_dom_sf"/>
</dbReference>
<name>K8EC57_9CHLO</name>
<dbReference type="GO" id="GO:0000139">
    <property type="term" value="C:Golgi membrane"/>
    <property type="evidence" value="ECO:0007669"/>
    <property type="project" value="UniProtKB-SubCell"/>
</dbReference>
<dbReference type="InterPro" id="IPR036865">
    <property type="entry name" value="CRAL-TRIO_dom_sf"/>
</dbReference>
<feature type="region of interest" description="Disordered" evidence="4">
    <location>
        <begin position="1"/>
        <end position="109"/>
    </location>
</feature>
<dbReference type="SMART" id="SM00516">
    <property type="entry name" value="SEC14"/>
    <property type="match status" value="1"/>
</dbReference>
<dbReference type="InterPro" id="IPR051026">
    <property type="entry name" value="PI/PC_transfer"/>
</dbReference>
<dbReference type="GeneID" id="19016616"/>
<dbReference type="OrthoDB" id="1434354at2759"/>